<dbReference type="SUPFAM" id="SSF54236">
    <property type="entry name" value="Ubiquitin-like"/>
    <property type="match status" value="1"/>
</dbReference>
<dbReference type="OrthoDB" id="49605at2759"/>
<name>A0A811NJS6_9POAL</name>
<dbReference type="InterPro" id="IPR029071">
    <property type="entry name" value="Ubiquitin-like_domsf"/>
</dbReference>
<dbReference type="Pfam" id="PF00789">
    <property type="entry name" value="UBX"/>
    <property type="match status" value="1"/>
</dbReference>
<sequence>MAAVGSGRSGGRRLWQIRRQGGGRGGGIMVIAQRNRVSVAAVGGGEPPEMEEGIRVFVSVPGSSVGQNDVPDSFYKLSGEEIRNEAKMRRERLEQSRLLIPKSYKEKQALAARQKYKQAVIRVQFPDRMILQGVFLPGEATSSLYEFVTSALKQPGLEFELISPAIPKPRVVPHFPNPGERARTLQEEELVPSALLKFIPKETDSVVFTGLLDELLMASEPLPAASQ</sequence>
<evidence type="ECO:0000313" key="5">
    <source>
        <dbReference type="EMBL" id="CAD6225042.1"/>
    </source>
</evidence>
<dbReference type="AlphaFoldDB" id="A0A811NJS6"/>
<protein>
    <recommendedName>
        <fullName evidence="4">UBX domain-containing protein</fullName>
    </recommendedName>
</protein>
<organism evidence="5 6">
    <name type="scientific">Miscanthus lutarioriparius</name>
    <dbReference type="NCBI Taxonomy" id="422564"/>
    <lineage>
        <taxon>Eukaryota</taxon>
        <taxon>Viridiplantae</taxon>
        <taxon>Streptophyta</taxon>
        <taxon>Embryophyta</taxon>
        <taxon>Tracheophyta</taxon>
        <taxon>Spermatophyta</taxon>
        <taxon>Magnoliopsida</taxon>
        <taxon>Liliopsida</taxon>
        <taxon>Poales</taxon>
        <taxon>Poaceae</taxon>
        <taxon>PACMAD clade</taxon>
        <taxon>Panicoideae</taxon>
        <taxon>Andropogonodae</taxon>
        <taxon>Andropogoneae</taxon>
        <taxon>Saccharinae</taxon>
        <taxon>Miscanthus</taxon>
    </lineage>
</organism>
<dbReference type="GO" id="GO:0016020">
    <property type="term" value="C:membrane"/>
    <property type="evidence" value="ECO:0007669"/>
    <property type="project" value="UniProtKB-SubCell"/>
</dbReference>
<dbReference type="PANTHER" id="PTHR47694:SF1">
    <property type="entry name" value="PLANT UBX DOMAIN-CONTAINING PROTEIN 2"/>
    <property type="match status" value="1"/>
</dbReference>
<evidence type="ECO:0000256" key="3">
    <source>
        <dbReference type="ARBA" id="ARBA00023136"/>
    </source>
</evidence>
<keyword evidence="3" id="KW-0472">Membrane</keyword>
<evidence type="ECO:0000259" key="4">
    <source>
        <dbReference type="PROSITE" id="PS50033"/>
    </source>
</evidence>
<keyword evidence="2" id="KW-0833">Ubl conjugation pathway</keyword>
<comment type="caution">
    <text evidence="5">The sequence shown here is derived from an EMBL/GenBank/DDBJ whole genome shotgun (WGS) entry which is preliminary data.</text>
</comment>
<evidence type="ECO:0000256" key="1">
    <source>
        <dbReference type="ARBA" id="ARBA00004170"/>
    </source>
</evidence>
<accession>A0A811NJS6</accession>
<proteinExistence type="predicted"/>
<dbReference type="Gene3D" id="3.10.20.90">
    <property type="entry name" value="Phosphatidylinositol 3-kinase Catalytic Subunit, Chain A, domain 1"/>
    <property type="match status" value="1"/>
</dbReference>
<dbReference type="FunFam" id="3.10.20.90:FF:000185">
    <property type="entry name" value="UBX domain-containing protein 6"/>
    <property type="match status" value="1"/>
</dbReference>
<evidence type="ECO:0000256" key="2">
    <source>
        <dbReference type="ARBA" id="ARBA00022786"/>
    </source>
</evidence>
<reference evidence="5" key="1">
    <citation type="submission" date="2020-10" db="EMBL/GenBank/DDBJ databases">
        <authorList>
            <person name="Han B."/>
            <person name="Lu T."/>
            <person name="Zhao Q."/>
            <person name="Huang X."/>
            <person name="Zhao Y."/>
        </authorList>
    </citation>
    <scope>NUCLEOTIDE SEQUENCE</scope>
</reference>
<comment type="subcellular location">
    <subcellularLocation>
        <location evidence="1">Membrane</location>
        <topology evidence="1">Peripheral membrane protein</topology>
    </subcellularLocation>
</comment>
<feature type="domain" description="UBX" evidence="4">
    <location>
        <begin position="114"/>
        <end position="198"/>
    </location>
</feature>
<dbReference type="PROSITE" id="PS50033">
    <property type="entry name" value="UBX"/>
    <property type="match status" value="1"/>
</dbReference>
<dbReference type="Proteomes" id="UP000604825">
    <property type="component" value="Unassembled WGS sequence"/>
</dbReference>
<dbReference type="PANTHER" id="PTHR47694">
    <property type="entry name" value="PLANT UBX DOMAIN-CONTAINING PROTEIN 2"/>
    <property type="match status" value="1"/>
</dbReference>
<dbReference type="GO" id="GO:0050832">
    <property type="term" value="P:defense response to fungus"/>
    <property type="evidence" value="ECO:0007669"/>
    <property type="project" value="TreeGrafter"/>
</dbReference>
<dbReference type="InterPro" id="IPR001012">
    <property type="entry name" value="UBX_dom"/>
</dbReference>
<keyword evidence="6" id="KW-1185">Reference proteome</keyword>
<evidence type="ECO:0000313" key="6">
    <source>
        <dbReference type="Proteomes" id="UP000604825"/>
    </source>
</evidence>
<dbReference type="EMBL" id="CAJGYO010000004">
    <property type="protein sequence ID" value="CAD6225042.1"/>
    <property type="molecule type" value="Genomic_DNA"/>
</dbReference>
<gene>
    <name evidence="5" type="ORF">NCGR_LOCUS17206</name>
</gene>